<evidence type="ECO:0000256" key="4">
    <source>
        <dbReference type="ARBA" id="ARBA00022989"/>
    </source>
</evidence>
<feature type="transmembrane region" description="Helical" evidence="8">
    <location>
        <begin position="923"/>
        <end position="941"/>
    </location>
</feature>
<comment type="subcellular location">
    <subcellularLocation>
        <location evidence="1">Cell membrane</location>
        <topology evidence="1">Multi-pass membrane protein</topology>
    </subcellularLocation>
</comment>
<evidence type="ECO:0000256" key="6">
    <source>
        <dbReference type="ARBA" id="ARBA00023170"/>
    </source>
</evidence>
<dbReference type="PANTHER" id="PTHR42643">
    <property type="entry name" value="IONOTROPIC RECEPTOR 20A-RELATED"/>
    <property type="match status" value="1"/>
</dbReference>
<dbReference type="Gene3D" id="1.10.287.70">
    <property type="match status" value="1"/>
</dbReference>
<keyword evidence="5 8" id="KW-0472">Membrane</keyword>
<keyword evidence="6" id="KW-0675">Receptor</keyword>
<evidence type="ECO:0000256" key="2">
    <source>
        <dbReference type="ARBA" id="ARBA00022475"/>
    </source>
</evidence>
<keyword evidence="4 8" id="KW-1133">Transmembrane helix</keyword>
<keyword evidence="2" id="KW-1003">Cell membrane</keyword>
<evidence type="ECO:0000256" key="3">
    <source>
        <dbReference type="ARBA" id="ARBA00022692"/>
    </source>
</evidence>
<feature type="transmembrane region" description="Helical" evidence="8">
    <location>
        <begin position="872"/>
        <end position="891"/>
    </location>
</feature>
<evidence type="ECO:0000313" key="9">
    <source>
        <dbReference type="EMBL" id="CAL8068591.1"/>
    </source>
</evidence>
<evidence type="ECO:0000256" key="7">
    <source>
        <dbReference type="ARBA" id="ARBA00023180"/>
    </source>
</evidence>
<evidence type="ECO:0000313" key="10">
    <source>
        <dbReference type="Proteomes" id="UP001642540"/>
    </source>
</evidence>
<proteinExistence type="predicted"/>
<dbReference type="InterPro" id="IPR052192">
    <property type="entry name" value="Insect_Ionotropic_Sensory_Rcpt"/>
</dbReference>
<accession>A0ABP1PIG0</accession>
<evidence type="ECO:0000256" key="5">
    <source>
        <dbReference type="ARBA" id="ARBA00023136"/>
    </source>
</evidence>
<keyword evidence="10" id="KW-1185">Reference proteome</keyword>
<name>A0ABP1PIG0_9HEXA</name>
<keyword evidence="7" id="KW-0325">Glycoprotein</keyword>
<evidence type="ECO:0000256" key="8">
    <source>
        <dbReference type="SAM" id="Phobius"/>
    </source>
</evidence>
<evidence type="ECO:0000256" key="1">
    <source>
        <dbReference type="ARBA" id="ARBA00004651"/>
    </source>
</evidence>
<reference evidence="9 10" key="1">
    <citation type="submission" date="2024-08" db="EMBL/GenBank/DDBJ databases">
        <authorList>
            <person name="Cucini C."/>
            <person name="Frati F."/>
        </authorList>
    </citation>
    <scope>NUCLEOTIDE SEQUENCE [LARGE SCALE GENOMIC DNA]</scope>
</reference>
<feature type="transmembrane region" description="Helical" evidence="8">
    <location>
        <begin position="1188"/>
        <end position="1212"/>
    </location>
</feature>
<dbReference type="PANTHER" id="PTHR42643:SF24">
    <property type="entry name" value="IONOTROPIC RECEPTOR 60A"/>
    <property type="match status" value="1"/>
</dbReference>
<dbReference type="Proteomes" id="UP001642540">
    <property type="component" value="Unassembled WGS sequence"/>
</dbReference>
<dbReference type="EMBL" id="CAXLJM020000002">
    <property type="protein sequence ID" value="CAL8068591.1"/>
    <property type="molecule type" value="Genomic_DNA"/>
</dbReference>
<keyword evidence="3 8" id="KW-0812">Transmembrane</keyword>
<protein>
    <submittedName>
        <fullName evidence="9">Uncharacterized protein</fullName>
    </submittedName>
</protein>
<comment type="caution">
    <text evidence="9">The sequence shown here is derived from an EMBL/GenBank/DDBJ whole genome shotgun (WGS) entry which is preliminary data.</text>
</comment>
<sequence length="1214" mass="141073">MEETSHFAIWSQTSTVLLQHFKDSTIELVWENGNSLTYSVLNRCILLQCILLNFKTAGDFIPDVAGVKIGHAFSRYDGVYDSILWANARASMRLKFTSGDLLLVPGGMFPSLYWGNQASTGVSATTQLLPIQFPATILFEITDLPKNIYSSMDLLIVSDFSEALLIFVNLNHNKIKIACFSCATQMVPTKSEFQYTWYRIKLVAVPQNFASKFETLLHCGKFLQSNLQLTNRDDNEEPNYLSHEKQMTKTVFSDETAQIYKAYFKNSNCSNFEKCLKFYKGPVALDLKVPFQTSYLTKIYAVVTHHIEYTFQVVFPKRHILDANLMAFLMPFDLCVWLSICLAIILLSTCLIMVEGADCVEVLFWQYAVLFEQNDKLPFSCRQNRKALILLWVGSTVFIREFYSSSLYSLMTVEREPHNFPKTMKELLNRTDFELLSPKSFNEEVKVVFYQEYYSLLRKFYNNGPINGSDLNSRVVQNYLNILYKSKFLNGTFDTKTLSDVIRGKLMNVYRYVRKLSRTSYVWSELERIPVKYEDRKFVKFAIICKGSCEKQWHLAAAVQKYFTRIVSKKQTPFFIKYQFWIQDRPSFATFKFGAFLASFVESGLYSRTIRQEDRVYDSILWANARALKNLKFVSGEILFVPGIIFPTKYWRAGGPTAVNIMAGFLAIRFPTAILFETSNQYFNGSSPSDHRIVTDFSEALTIFVNLDKDTVKVSCFSCALQGNYDKKYYGIPWYSLDFVAVPQIYASNFKNLLKYWKNIQSSLQFVIHDNSNDEPKEEENSEYYENQSISKIFNEIYKEYFKKTNCSNSEKCLKFYKFKVSLHLRLVYQGSYLMRLHSGATHQIEYTFQAVFPNVHILDTNLNAFLTPFELSVWICLGVAIFAISIWLIFAEKEGWNKVLLWQYAVIFEQNDKHPFKCELKIKILVLTWVGAAFVLRQFYISTLYSLMTKEKELNDFPKTMQELLNQTVFDLLASQEFVTDLKSALYHDFYISLINLYNDRPENSSMINSGLTQRYLRIFYKSYYLNSSIISHTDVTHIHQNAITFYKYVQRPYRKLTAYVEMEVAKKIYEDRKFIRFAMICKAGCESQYGDAISHSKDFRRIIPRQQKAFLIVNHFWVQDRPSFATLRFSEFLASFVNSGLYGRIIEQHRLSSIQAANNFSHAGLRNPYGKEQNGGFQRPTKISSLIGTLIVMFCMLVVAFLMLVVEIIMHL</sequence>
<organism evidence="9 10">
    <name type="scientific">Orchesella dallaii</name>
    <dbReference type="NCBI Taxonomy" id="48710"/>
    <lineage>
        <taxon>Eukaryota</taxon>
        <taxon>Metazoa</taxon>
        <taxon>Ecdysozoa</taxon>
        <taxon>Arthropoda</taxon>
        <taxon>Hexapoda</taxon>
        <taxon>Collembola</taxon>
        <taxon>Entomobryomorpha</taxon>
        <taxon>Entomobryoidea</taxon>
        <taxon>Orchesellidae</taxon>
        <taxon>Orchesellinae</taxon>
        <taxon>Orchesella</taxon>
    </lineage>
</organism>
<gene>
    <name evidence="9" type="ORF">ODALV1_LOCUS369</name>
</gene>